<evidence type="ECO:0000313" key="3">
    <source>
        <dbReference type="Proteomes" id="UP001591681"/>
    </source>
</evidence>
<sequence length="353" mass="40682">MFQMHKFEEPLKTDLEELLGRFQRTNSVRYEDFSSIWRDMHFDEIFYGTKNQLEQSEFSRMALSAATPYFLPPYSFQIRVGGLYMLYALYHTQRSFPPRRIRMALKDWGDVQAFTQDALNSQHHDVLYILHQLLTIKAFRFTAMQVPLTFSRDQKPVIPEAEVVAEQSSRPKKLVTTEMLEEMANIHEHYKQLKTSVSAKHPEASLNLVRQNLVPKLFNAVVDFSTWQNSQMAGDKDGQPASYEEEPSTSSSLNQQMESSKRAELLASIKSRSYGQVVEVTKSRRHRQGEVCGDTTAGPCEDPGPQLDPARVSLLRRRRRQLNSLKCRTLSCLNETGKQTFLHTFYTVLCLGV</sequence>
<feature type="region of interest" description="Disordered" evidence="1">
    <location>
        <begin position="230"/>
        <end position="262"/>
    </location>
</feature>
<protein>
    <recommendedName>
        <fullName evidence="4">snRNA-activating protein complex subunit 1</fullName>
    </recommendedName>
</protein>
<dbReference type="PANTHER" id="PTHR15131:SF3">
    <property type="entry name" value="SNRNA-ACTIVATING PROTEIN COMPLEX SUBUNIT 1"/>
    <property type="match status" value="1"/>
</dbReference>
<proteinExistence type="predicted"/>
<organism evidence="2 3">
    <name type="scientific">Coilia grayii</name>
    <name type="common">Gray's grenadier anchovy</name>
    <dbReference type="NCBI Taxonomy" id="363190"/>
    <lineage>
        <taxon>Eukaryota</taxon>
        <taxon>Metazoa</taxon>
        <taxon>Chordata</taxon>
        <taxon>Craniata</taxon>
        <taxon>Vertebrata</taxon>
        <taxon>Euteleostomi</taxon>
        <taxon>Actinopterygii</taxon>
        <taxon>Neopterygii</taxon>
        <taxon>Teleostei</taxon>
        <taxon>Clupei</taxon>
        <taxon>Clupeiformes</taxon>
        <taxon>Clupeoidei</taxon>
        <taxon>Engraulidae</taxon>
        <taxon>Coilinae</taxon>
        <taxon>Coilia</taxon>
    </lineage>
</organism>
<evidence type="ECO:0000256" key="1">
    <source>
        <dbReference type="SAM" id="MobiDB-lite"/>
    </source>
</evidence>
<gene>
    <name evidence="2" type="ORF">ACEWY4_005300</name>
</gene>
<dbReference type="InterPro" id="IPR019188">
    <property type="entry name" value="SNAPC1"/>
</dbReference>
<comment type="caution">
    <text evidence="2">The sequence shown here is derived from an EMBL/GenBank/DDBJ whole genome shotgun (WGS) entry which is preliminary data.</text>
</comment>
<accession>A0ABD1KI49</accession>
<name>A0ABD1KI49_9TELE</name>
<evidence type="ECO:0000313" key="2">
    <source>
        <dbReference type="EMBL" id="KAL2098820.1"/>
    </source>
</evidence>
<dbReference type="AlphaFoldDB" id="A0ABD1KI49"/>
<dbReference type="EMBL" id="JBHFQA010000005">
    <property type="protein sequence ID" value="KAL2098820.1"/>
    <property type="molecule type" value="Genomic_DNA"/>
</dbReference>
<feature type="compositionally biased region" description="Polar residues" evidence="1">
    <location>
        <begin position="248"/>
        <end position="258"/>
    </location>
</feature>
<reference evidence="2 3" key="1">
    <citation type="submission" date="2024-09" db="EMBL/GenBank/DDBJ databases">
        <title>A chromosome-level genome assembly of Gray's grenadier anchovy, Coilia grayii.</title>
        <authorList>
            <person name="Fu Z."/>
        </authorList>
    </citation>
    <scope>NUCLEOTIDE SEQUENCE [LARGE SCALE GENOMIC DNA]</scope>
    <source>
        <strain evidence="2">G4</strain>
        <tissue evidence="2">Muscle</tissue>
    </source>
</reference>
<dbReference type="PANTHER" id="PTHR15131">
    <property type="entry name" value="SMALL NUCLEAR RNA ACTIVATING COMPLEX, POLYPEPTIDE 1"/>
    <property type="match status" value="1"/>
</dbReference>
<dbReference type="Proteomes" id="UP001591681">
    <property type="component" value="Unassembled WGS sequence"/>
</dbReference>
<feature type="region of interest" description="Disordered" evidence="1">
    <location>
        <begin position="288"/>
        <end position="307"/>
    </location>
</feature>
<evidence type="ECO:0008006" key="4">
    <source>
        <dbReference type="Google" id="ProtNLM"/>
    </source>
</evidence>
<keyword evidence="3" id="KW-1185">Reference proteome</keyword>
<dbReference type="Pfam" id="PF09808">
    <property type="entry name" value="SNAPC1"/>
    <property type="match status" value="1"/>
</dbReference>